<name>A0A1C3NWG6_9ACTN</name>
<evidence type="ECO:0000313" key="3">
    <source>
        <dbReference type="Proteomes" id="UP000199013"/>
    </source>
</evidence>
<reference evidence="3" key="1">
    <citation type="submission" date="2016-02" db="EMBL/GenBank/DDBJ databases">
        <authorList>
            <person name="Wibberg D."/>
        </authorList>
    </citation>
    <scope>NUCLEOTIDE SEQUENCE [LARGE SCALE GENOMIC DNA]</scope>
</reference>
<keyword evidence="3" id="KW-1185">Reference proteome</keyword>
<dbReference type="InterPro" id="IPR034768">
    <property type="entry name" value="4FE4S_WBL"/>
</dbReference>
<sequence>MTAVSPLTDALAGLLTLPVWDLPGLRRLVDGGPRACDGVDPELFDPAGPGKLDRVRAVCAACPVRSSCLALASTEIVERVDGVPVPGVYGPEEVWGGLTAAERRELAPSWRSLVRGCCRQCGGPIPGVRAQHCPSTCRNQAAAQTAVAGRDVLAVTQAVA</sequence>
<evidence type="ECO:0000313" key="2">
    <source>
        <dbReference type="EMBL" id="SBW21071.1"/>
    </source>
</evidence>
<proteinExistence type="predicted"/>
<dbReference type="EMBL" id="FLUV01000791">
    <property type="protein sequence ID" value="SBW21071.1"/>
    <property type="molecule type" value="Genomic_DNA"/>
</dbReference>
<protein>
    <recommendedName>
        <fullName evidence="1">4Fe-4S Wbl-type domain-containing protein</fullName>
    </recommendedName>
</protein>
<feature type="domain" description="4Fe-4S Wbl-type" evidence="1">
    <location>
        <begin position="35"/>
        <end position="105"/>
    </location>
</feature>
<dbReference type="Proteomes" id="UP000199013">
    <property type="component" value="Unassembled WGS sequence"/>
</dbReference>
<dbReference type="AlphaFoldDB" id="A0A1C3NWG6"/>
<accession>A0A1C3NWG6</accession>
<gene>
    <name evidence="2" type="ORF">FDG2_1886</name>
</gene>
<organism evidence="2 3">
    <name type="scientific">Candidatus Protofrankia californiensis</name>
    <dbReference type="NCBI Taxonomy" id="1839754"/>
    <lineage>
        <taxon>Bacteria</taxon>
        <taxon>Bacillati</taxon>
        <taxon>Actinomycetota</taxon>
        <taxon>Actinomycetes</taxon>
        <taxon>Frankiales</taxon>
        <taxon>Frankiaceae</taxon>
        <taxon>Protofrankia</taxon>
    </lineage>
</organism>
<dbReference type="Pfam" id="PF02467">
    <property type="entry name" value="Whib"/>
    <property type="match status" value="1"/>
</dbReference>
<evidence type="ECO:0000259" key="1">
    <source>
        <dbReference type="PROSITE" id="PS51674"/>
    </source>
</evidence>
<dbReference type="PROSITE" id="PS51674">
    <property type="entry name" value="4FE4S_WBL"/>
    <property type="match status" value="1"/>
</dbReference>